<accession>A0AAV2F8R5</accession>
<proteinExistence type="predicted"/>
<dbReference type="Proteomes" id="UP001497516">
    <property type="component" value="Chromosome 6"/>
</dbReference>
<dbReference type="AlphaFoldDB" id="A0AAV2F8R5"/>
<sequence length="127" mass="14241">MIGKFISTSDSKFQALEKYISVSEDRFQNLEAGQRHLQASVHNLETQVGKMAKLLSERNQGSLPSDTKVNPKQKQHLKAISLRSGKKLQPSNSPQIEKDTNPENDADTTQPQKLVVPEYKPKIPFPS</sequence>
<keyword evidence="3" id="KW-1185">Reference proteome</keyword>
<protein>
    <submittedName>
        <fullName evidence="2">Uncharacterized protein</fullName>
    </submittedName>
</protein>
<name>A0AAV2F8R5_9ROSI</name>
<evidence type="ECO:0000313" key="2">
    <source>
        <dbReference type="EMBL" id="CAL1394631.1"/>
    </source>
</evidence>
<feature type="compositionally biased region" description="Polar residues" evidence="1">
    <location>
        <begin position="57"/>
        <end position="70"/>
    </location>
</feature>
<evidence type="ECO:0000313" key="3">
    <source>
        <dbReference type="Proteomes" id="UP001497516"/>
    </source>
</evidence>
<dbReference type="EMBL" id="OZ034819">
    <property type="protein sequence ID" value="CAL1394631.1"/>
    <property type="molecule type" value="Genomic_DNA"/>
</dbReference>
<organism evidence="2 3">
    <name type="scientific">Linum trigynum</name>
    <dbReference type="NCBI Taxonomy" id="586398"/>
    <lineage>
        <taxon>Eukaryota</taxon>
        <taxon>Viridiplantae</taxon>
        <taxon>Streptophyta</taxon>
        <taxon>Embryophyta</taxon>
        <taxon>Tracheophyta</taxon>
        <taxon>Spermatophyta</taxon>
        <taxon>Magnoliopsida</taxon>
        <taxon>eudicotyledons</taxon>
        <taxon>Gunneridae</taxon>
        <taxon>Pentapetalae</taxon>
        <taxon>rosids</taxon>
        <taxon>fabids</taxon>
        <taxon>Malpighiales</taxon>
        <taxon>Linaceae</taxon>
        <taxon>Linum</taxon>
    </lineage>
</organism>
<reference evidence="2 3" key="1">
    <citation type="submission" date="2024-04" db="EMBL/GenBank/DDBJ databases">
        <authorList>
            <person name="Fracassetti M."/>
        </authorList>
    </citation>
    <scope>NUCLEOTIDE SEQUENCE [LARGE SCALE GENOMIC DNA]</scope>
</reference>
<gene>
    <name evidence="2" type="ORF">LTRI10_LOCUS35121</name>
</gene>
<feature type="region of interest" description="Disordered" evidence="1">
    <location>
        <begin position="56"/>
        <end position="127"/>
    </location>
</feature>
<evidence type="ECO:0000256" key="1">
    <source>
        <dbReference type="SAM" id="MobiDB-lite"/>
    </source>
</evidence>